<dbReference type="Gramene" id="QL06p046608:mrna">
    <property type="protein sequence ID" value="QL06p046608:mrna"/>
    <property type="gene ID" value="QL06p046608"/>
</dbReference>
<protein>
    <recommendedName>
        <fullName evidence="3">Transmembrane protein 53</fullName>
    </recommendedName>
</protein>
<dbReference type="Proteomes" id="UP000594261">
    <property type="component" value="Chromosome 6"/>
</dbReference>
<accession>A0A7N2LZ00</accession>
<dbReference type="InterPro" id="IPR029058">
    <property type="entry name" value="AB_hydrolase_fold"/>
</dbReference>
<dbReference type="FunCoup" id="A0A7N2LZ00">
    <property type="interactions" value="1845"/>
</dbReference>
<dbReference type="InParanoid" id="A0A7N2LZ00"/>
<dbReference type="RefSeq" id="XP_030974152.1">
    <property type="nucleotide sequence ID" value="XM_031118292.1"/>
</dbReference>
<dbReference type="AlphaFoldDB" id="A0A7N2LZ00"/>
<organism evidence="1 2">
    <name type="scientific">Quercus lobata</name>
    <name type="common">Valley oak</name>
    <dbReference type="NCBI Taxonomy" id="97700"/>
    <lineage>
        <taxon>Eukaryota</taxon>
        <taxon>Viridiplantae</taxon>
        <taxon>Streptophyta</taxon>
        <taxon>Embryophyta</taxon>
        <taxon>Tracheophyta</taxon>
        <taxon>Spermatophyta</taxon>
        <taxon>Magnoliopsida</taxon>
        <taxon>eudicotyledons</taxon>
        <taxon>Gunneridae</taxon>
        <taxon>Pentapetalae</taxon>
        <taxon>rosids</taxon>
        <taxon>fabids</taxon>
        <taxon>Fagales</taxon>
        <taxon>Fagaceae</taxon>
        <taxon>Quercus</taxon>
    </lineage>
</organism>
<reference evidence="1 2" key="1">
    <citation type="journal article" date="2016" name="G3 (Bethesda)">
        <title>First Draft Assembly and Annotation of the Genome of a California Endemic Oak Quercus lobata Nee (Fagaceae).</title>
        <authorList>
            <person name="Sork V.L."/>
            <person name="Fitz-Gibbon S.T."/>
            <person name="Puiu D."/>
            <person name="Crepeau M."/>
            <person name="Gugger P.F."/>
            <person name="Sherman R."/>
            <person name="Stevens K."/>
            <person name="Langley C.H."/>
            <person name="Pellegrini M."/>
            <person name="Salzberg S.L."/>
        </authorList>
    </citation>
    <scope>NUCLEOTIDE SEQUENCE [LARGE SCALE GENOMIC DNA]</scope>
    <source>
        <strain evidence="1 2">cv. SW786</strain>
    </source>
</reference>
<proteinExistence type="predicted"/>
<name>A0A7N2LZ00_QUELO</name>
<evidence type="ECO:0008006" key="3">
    <source>
        <dbReference type="Google" id="ProtNLM"/>
    </source>
</evidence>
<dbReference type="EnsemblPlants" id="QL06p046608:mrna">
    <property type="protein sequence ID" value="QL06p046608:mrna"/>
    <property type="gene ID" value="QL06p046608"/>
</dbReference>
<dbReference type="InterPro" id="IPR008547">
    <property type="entry name" value="DUF829_TMEM53"/>
</dbReference>
<reference evidence="1" key="2">
    <citation type="submission" date="2021-01" db="UniProtKB">
        <authorList>
            <consortium name="EnsemblPlants"/>
        </authorList>
    </citation>
    <scope>IDENTIFICATION</scope>
</reference>
<keyword evidence="2" id="KW-1185">Reference proteome</keyword>
<dbReference type="PANTHER" id="PTHR12265:SF11">
    <property type="entry name" value="ALPHA_BETA-HYDROLASES SUPERFAMILY PROTEIN"/>
    <property type="match status" value="1"/>
</dbReference>
<gene>
    <name evidence="1" type="primary">LOC115994229</name>
</gene>
<dbReference type="GeneID" id="115994229"/>
<dbReference type="PANTHER" id="PTHR12265">
    <property type="entry name" value="TRANSMEMBRANE PROTEIN 53"/>
    <property type="match status" value="1"/>
</dbReference>
<evidence type="ECO:0000313" key="2">
    <source>
        <dbReference type="Proteomes" id="UP000594261"/>
    </source>
</evidence>
<dbReference type="Pfam" id="PF05705">
    <property type="entry name" value="DUF829"/>
    <property type="match status" value="1"/>
</dbReference>
<dbReference type="EMBL" id="LRBV02000006">
    <property type="status" value="NOT_ANNOTATED_CDS"/>
    <property type="molecule type" value="Genomic_DNA"/>
</dbReference>
<evidence type="ECO:0000313" key="1">
    <source>
        <dbReference type="EnsemblPlants" id="QL06p046608:mrna"/>
    </source>
</evidence>
<dbReference type="SUPFAM" id="SSF53474">
    <property type="entry name" value="alpha/beta-Hydrolases"/>
    <property type="match status" value="1"/>
</dbReference>
<sequence length="396" mass="44670">MEAPVKFFCGNSILNRQVFAKTAPYYASSLISLHRRNDAVTRPRPRPRPQCALSLTASSFSASPINPNPNPFSFSSLLFSNPISTTNNYYDQFLARSSNDGVFAWSRAPERSTTNGGVLVGDKKPVVAVVLLGWLGSKTKHLKKYVEWYNSRGFHALTFVVDVGELLWFDLGHRIEQRIAALANELVSWVSDKEEDGRERCLVFHTFSNTGWFVYGSILEILKGREDLMEKVKGCIVDSGAAEPFNPKVWAAGFSTALLKKRNSVMNETRSEVSLSKMQGNEPPMVETVILSVLERLFSVLLKLPDVESRLTKIVSNLSQNQPYCPQLYLYSTADKVIPFQSVELFVEEQRQTGRKVRTFNFGSSPHVDHYRTFPSLYSSELHKFLNECFAVVKQS</sequence>
<dbReference type="OMA" id="VECLFWR"/>